<reference evidence="2" key="1">
    <citation type="journal article" date="2014" name="Front. Microbiol.">
        <title>High frequency of phylogenetically diverse reductive dehalogenase-homologous genes in deep subseafloor sedimentary metagenomes.</title>
        <authorList>
            <person name="Kawai M."/>
            <person name="Futagami T."/>
            <person name="Toyoda A."/>
            <person name="Takaki Y."/>
            <person name="Nishi S."/>
            <person name="Hori S."/>
            <person name="Arai W."/>
            <person name="Tsubouchi T."/>
            <person name="Morono Y."/>
            <person name="Uchiyama I."/>
            <person name="Ito T."/>
            <person name="Fujiyama A."/>
            <person name="Inagaki F."/>
            <person name="Takami H."/>
        </authorList>
    </citation>
    <scope>NUCLEOTIDE SEQUENCE</scope>
    <source>
        <strain evidence="2">Expedition CK06-06</strain>
    </source>
</reference>
<protein>
    <recommendedName>
        <fullName evidence="1">Bacterial repeat domain-containing protein</fullName>
    </recommendedName>
</protein>
<evidence type="ECO:0000313" key="2">
    <source>
        <dbReference type="EMBL" id="GAJ12252.1"/>
    </source>
</evidence>
<evidence type="ECO:0000259" key="1">
    <source>
        <dbReference type="Pfam" id="PF18998"/>
    </source>
</evidence>
<gene>
    <name evidence="2" type="ORF">S12H4_54684</name>
</gene>
<dbReference type="AlphaFoldDB" id="X1V7S7"/>
<organism evidence="2">
    <name type="scientific">marine sediment metagenome</name>
    <dbReference type="NCBI Taxonomy" id="412755"/>
    <lineage>
        <taxon>unclassified sequences</taxon>
        <taxon>metagenomes</taxon>
        <taxon>ecological metagenomes</taxon>
    </lineage>
</organism>
<feature type="domain" description="Bacterial repeat" evidence="1">
    <location>
        <begin position="3"/>
        <end position="61"/>
    </location>
</feature>
<feature type="non-terminal residue" evidence="2">
    <location>
        <position position="1"/>
    </location>
</feature>
<dbReference type="EMBL" id="BARW01034985">
    <property type="protein sequence ID" value="GAJ12252.1"/>
    <property type="molecule type" value="Genomic_DNA"/>
</dbReference>
<accession>X1V7S7</accession>
<sequence>PRGAGTITKSPIKTAYSPGDMVTLTVFPGPGYELDHWSGDASGTSLTTSVIMDSDKLVVAVLREVAPPVGISFSVMLTSIPSWLIPVYEWYIVWRGKTHGQWTDVSYAITLEDVKATGAMTAVLKTATGTRSFITQTYTLEDGRTYKFNVEYLRLE</sequence>
<comment type="caution">
    <text evidence="2">The sequence shown here is derived from an EMBL/GenBank/DDBJ whole genome shotgun (WGS) entry which is preliminary data.</text>
</comment>
<proteinExistence type="predicted"/>
<name>X1V7S7_9ZZZZ</name>
<dbReference type="InterPro" id="IPR044060">
    <property type="entry name" value="Bacterial_rp_domain"/>
</dbReference>
<dbReference type="Pfam" id="PF18998">
    <property type="entry name" value="Flg_new_2"/>
    <property type="match status" value="1"/>
</dbReference>